<organism evidence="1 2">
    <name type="scientific">Actinocorallia longicatena</name>
    <dbReference type="NCBI Taxonomy" id="111803"/>
    <lineage>
        <taxon>Bacteria</taxon>
        <taxon>Bacillati</taxon>
        <taxon>Actinomycetota</taxon>
        <taxon>Actinomycetes</taxon>
        <taxon>Streptosporangiales</taxon>
        <taxon>Thermomonosporaceae</taxon>
        <taxon>Actinocorallia</taxon>
    </lineage>
</organism>
<sequence>MTESTALESITVDYSGSDTDALDAFAAILAEADVVAEIRSDRKRGDLSPWTLLVTAPTIAFMTAMVSEAGKDTWKALGALRRRAERPGDSPVMLLFVEEAEIMLRLPEDLPDDSRRGLADLLSAHPAEGSYRWDARTRKWEQED</sequence>
<keyword evidence="2" id="KW-1185">Reference proteome</keyword>
<comment type="caution">
    <text evidence="1">The sequence shown here is derived from an EMBL/GenBank/DDBJ whole genome shotgun (WGS) entry which is preliminary data.</text>
</comment>
<protein>
    <submittedName>
        <fullName evidence="1">Uncharacterized protein</fullName>
    </submittedName>
</protein>
<dbReference type="Proteomes" id="UP001501237">
    <property type="component" value="Unassembled WGS sequence"/>
</dbReference>
<gene>
    <name evidence="1" type="ORF">GCM10010468_43500</name>
</gene>
<reference evidence="2" key="1">
    <citation type="journal article" date="2019" name="Int. J. Syst. Evol. Microbiol.">
        <title>The Global Catalogue of Microorganisms (GCM) 10K type strain sequencing project: providing services to taxonomists for standard genome sequencing and annotation.</title>
        <authorList>
            <consortium name="The Broad Institute Genomics Platform"/>
            <consortium name="The Broad Institute Genome Sequencing Center for Infectious Disease"/>
            <person name="Wu L."/>
            <person name="Ma J."/>
        </authorList>
    </citation>
    <scope>NUCLEOTIDE SEQUENCE [LARGE SCALE GENOMIC DNA]</scope>
    <source>
        <strain evidence="2">JCM 9377</strain>
    </source>
</reference>
<evidence type="ECO:0000313" key="1">
    <source>
        <dbReference type="EMBL" id="GAA3219448.1"/>
    </source>
</evidence>
<evidence type="ECO:0000313" key="2">
    <source>
        <dbReference type="Proteomes" id="UP001501237"/>
    </source>
</evidence>
<name>A0ABP6QDF0_9ACTN</name>
<dbReference type="EMBL" id="BAAAUV010000010">
    <property type="protein sequence ID" value="GAA3219448.1"/>
    <property type="molecule type" value="Genomic_DNA"/>
</dbReference>
<dbReference type="RefSeq" id="WP_344831217.1">
    <property type="nucleotide sequence ID" value="NZ_BAAAUV010000010.1"/>
</dbReference>
<accession>A0ABP6QDF0</accession>
<proteinExistence type="predicted"/>